<accession>A0ACB8C780</accession>
<organism evidence="1 2">
    <name type="scientific">Dermacentor silvarum</name>
    <name type="common">Tick</name>
    <dbReference type="NCBI Taxonomy" id="543639"/>
    <lineage>
        <taxon>Eukaryota</taxon>
        <taxon>Metazoa</taxon>
        <taxon>Ecdysozoa</taxon>
        <taxon>Arthropoda</taxon>
        <taxon>Chelicerata</taxon>
        <taxon>Arachnida</taxon>
        <taxon>Acari</taxon>
        <taxon>Parasitiformes</taxon>
        <taxon>Ixodida</taxon>
        <taxon>Ixodoidea</taxon>
        <taxon>Ixodidae</taxon>
        <taxon>Rhipicephalinae</taxon>
        <taxon>Dermacentor</taxon>
    </lineage>
</organism>
<dbReference type="Proteomes" id="UP000821865">
    <property type="component" value="Chromosome 8"/>
</dbReference>
<proteinExistence type="predicted"/>
<evidence type="ECO:0000313" key="1">
    <source>
        <dbReference type="EMBL" id="KAH7936739.1"/>
    </source>
</evidence>
<protein>
    <submittedName>
        <fullName evidence="1">Uncharacterized protein</fullName>
    </submittedName>
</protein>
<evidence type="ECO:0000313" key="2">
    <source>
        <dbReference type="Proteomes" id="UP000821865"/>
    </source>
</evidence>
<name>A0ACB8C780_DERSI</name>
<comment type="caution">
    <text evidence="1">The sequence shown here is derived from an EMBL/GenBank/DDBJ whole genome shotgun (WGS) entry which is preliminary data.</text>
</comment>
<keyword evidence="2" id="KW-1185">Reference proteome</keyword>
<gene>
    <name evidence="1" type="ORF">HPB49_003484</name>
</gene>
<reference evidence="1" key="1">
    <citation type="submission" date="2020-05" db="EMBL/GenBank/DDBJ databases">
        <title>Large-scale comparative analyses of tick genomes elucidate their genetic diversity and vector capacities.</title>
        <authorList>
            <person name="Jia N."/>
            <person name="Wang J."/>
            <person name="Shi W."/>
            <person name="Du L."/>
            <person name="Sun Y."/>
            <person name="Zhan W."/>
            <person name="Jiang J."/>
            <person name="Wang Q."/>
            <person name="Zhang B."/>
            <person name="Ji P."/>
            <person name="Sakyi L.B."/>
            <person name="Cui X."/>
            <person name="Yuan T."/>
            <person name="Jiang B."/>
            <person name="Yang W."/>
            <person name="Lam T.T.-Y."/>
            <person name="Chang Q."/>
            <person name="Ding S."/>
            <person name="Wang X."/>
            <person name="Zhu J."/>
            <person name="Ruan X."/>
            <person name="Zhao L."/>
            <person name="Wei J."/>
            <person name="Que T."/>
            <person name="Du C."/>
            <person name="Cheng J."/>
            <person name="Dai P."/>
            <person name="Han X."/>
            <person name="Huang E."/>
            <person name="Gao Y."/>
            <person name="Liu J."/>
            <person name="Shao H."/>
            <person name="Ye R."/>
            <person name="Li L."/>
            <person name="Wei W."/>
            <person name="Wang X."/>
            <person name="Wang C."/>
            <person name="Yang T."/>
            <person name="Huo Q."/>
            <person name="Li W."/>
            <person name="Guo W."/>
            <person name="Chen H."/>
            <person name="Zhou L."/>
            <person name="Ni X."/>
            <person name="Tian J."/>
            <person name="Zhou Y."/>
            <person name="Sheng Y."/>
            <person name="Liu T."/>
            <person name="Pan Y."/>
            <person name="Xia L."/>
            <person name="Li J."/>
            <person name="Zhao F."/>
            <person name="Cao W."/>
        </authorList>
    </citation>
    <scope>NUCLEOTIDE SEQUENCE</scope>
    <source>
        <tissue evidence="1">Larvae</tissue>
    </source>
</reference>
<sequence length="205" mass="22566">MRDASAHLSDRSASPAQTEIGPEGEVAAASDSAVLEAIKELQKSVMRQAECFDLVARKVAVIESRLGLGENSLVVPVTPVSLVPQAGPGMPMVLAPVHKDVPRTLRKVLGKSRLEREELRTSLLEMEAVINARPLTYTYSQAGEPSPVCPAHFLVDNSILANPDPSFCDTSSRPQATRKDVLRKLKYRQRILNHLRERWKKGKLP</sequence>
<dbReference type="EMBL" id="CM023477">
    <property type="protein sequence ID" value="KAH7936739.1"/>
    <property type="molecule type" value="Genomic_DNA"/>
</dbReference>